<dbReference type="OrthoDB" id="581895at2"/>
<name>A0A0D8ZP80_9CYAN</name>
<organism evidence="1 2">
    <name type="scientific">Aliterella atlantica CENA595</name>
    <dbReference type="NCBI Taxonomy" id="1618023"/>
    <lineage>
        <taxon>Bacteria</taxon>
        <taxon>Bacillati</taxon>
        <taxon>Cyanobacteriota</taxon>
        <taxon>Cyanophyceae</taxon>
        <taxon>Chroococcidiopsidales</taxon>
        <taxon>Aliterellaceae</taxon>
        <taxon>Aliterella</taxon>
    </lineage>
</organism>
<evidence type="ECO:0000313" key="2">
    <source>
        <dbReference type="Proteomes" id="UP000032452"/>
    </source>
</evidence>
<dbReference type="AlphaFoldDB" id="A0A0D8ZP80"/>
<dbReference type="RefSeq" id="WP_045056301.1">
    <property type="nucleotide sequence ID" value="NZ_CAWMDP010000018.1"/>
</dbReference>
<accession>A0A0D8ZP80</accession>
<proteinExistence type="predicted"/>
<gene>
    <name evidence="1" type="ORF">UH38_19235</name>
</gene>
<protein>
    <submittedName>
        <fullName evidence="1">Uncharacterized protein</fullName>
    </submittedName>
</protein>
<keyword evidence="2" id="KW-1185">Reference proteome</keyword>
<comment type="caution">
    <text evidence="1">The sequence shown here is derived from an EMBL/GenBank/DDBJ whole genome shotgun (WGS) entry which is preliminary data.</text>
</comment>
<dbReference type="EMBL" id="JYON01000025">
    <property type="protein sequence ID" value="KJH70279.1"/>
    <property type="molecule type" value="Genomic_DNA"/>
</dbReference>
<sequence length="172" mass="20034">MDCNFKGKREALNYLFQRLLLTPVPTDKEWEGAKVVITSSPVNRASSSFYSELRYVVTADAKELSWLFCQLRDIFSRLYDSTSKLEFFGRLANAALRYQCISKDDENQRDLLLAVLHEAFAILDEMEEDTFEYFLVSPGYEIVDDFIEQSERRGFVSVEETIRFFAEKTIKS</sequence>
<evidence type="ECO:0000313" key="1">
    <source>
        <dbReference type="EMBL" id="KJH70279.1"/>
    </source>
</evidence>
<reference evidence="1 2" key="1">
    <citation type="submission" date="2015-02" db="EMBL/GenBank/DDBJ databases">
        <title>Draft genome of a novel marine cyanobacterium (Chroococcales) isolated from South Atlantic Ocean.</title>
        <authorList>
            <person name="Rigonato J."/>
            <person name="Alvarenga D.O."/>
            <person name="Branco L.H."/>
            <person name="Varani A.M."/>
            <person name="Brandini F.P."/>
            <person name="Fiore M.F."/>
        </authorList>
    </citation>
    <scope>NUCLEOTIDE SEQUENCE [LARGE SCALE GENOMIC DNA]</scope>
    <source>
        <strain evidence="1 2">CENA595</strain>
    </source>
</reference>
<dbReference type="Proteomes" id="UP000032452">
    <property type="component" value="Unassembled WGS sequence"/>
</dbReference>
<dbReference type="PATRIC" id="fig|1618023.3.peg.1853"/>